<dbReference type="EMBL" id="JPPY01000099">
    <property type="protein sequence ID" value="KND35112.1"/>
    <property type="molecule type" value="Genomic_DNA"/>
</dbReference>
<accession>A0A0L0KAJ3</accession>
<evidence type="ECO:0008006" key="3">
    <source>
        <dbReference type="Google" id="ProtNLM"/>
    </source>
</evidence>
<dbReference type="AlphaFoldDB" id="A0A0L0KAJ3"/>
<comment type="caution">
    <text evidence="1">The sequence shown here is derived from an EMBL/GenBank/DDBJ whole genome shotgun (WGS) entry which is preliminary data.</text>
</comment>
<name>A0A0L0KAJ3_9ACTN</name>
<gene>
    <name evidence="1" type="ORF">IQ63_15150</name>
</gene>
<proteinExistence type="predicted"/>
<evidence type="ECO:0000313" key="1">
    <source>
        <dbReference type="EMBL" id="KND35112.1"/>
    </source>
</evidence>
<dbReference type="Proteomes" id="UP000037151">
    <property type="component" value="Unassembled WGS sequence"/>
</dbReference>
<evidence type="ECO:0000313" key="2">
    <source>
        <dbReference type="Proteomes" id="UP000037151"/>
    </source>
</evidence>
<dbReference type="PATRIC" id="fig|42234.21.peg.3124"/>
<organism evidence="1 2">
    <name type="scientific">Streptomyces acidiscabies</name>
    <dbReference type="NCBI Taxonomy" id="42234"/>
    <lineage>
        <taxon>Bacteria</taxon>
        <taxon>Bacillati</taxon>
        <taxon>Actinomycetota</taxon>
        <taxon>Actinomycetes</taxon>
        <taxon>Kitasatosporales</taxon>
        <taxon>Streptomycetaceae</taxon>
        <taxon>Streptomyces</taxon>
    </lineage>
</organism>
<sequence>MRGMTLGLLVCVALGASGCSSGQQGRDFSVPKDLCGVSVPEKALGTLLPSSGERVDVAEGAPASDSVKTCEVSVDGDEVLSVERQRVDASRSAWNIASYDHRIGQAETADDETVAYTGRAAVSVVPCGEEKAVSTYVRVLAPGRSDKAAMRELISGYTASLRGQDPCG</sequence>
<protein>
    <recommendedName>
        <fullName evidence="3">DUF3558 domain-containing protein</fullName>
    </recommendedName>
</protein>
<reference evidence="2" key="1">
    <citation type="submission" date="2014-07" db="EMBL/GenBank/DDBJ databases">
        <title>Genome sequencing of plant-pathogenic Streptomyces species.</title>
        <authorList>
            <person name="Harrison J."/>
            <person name="Sapp M."/>
            <person name="Thwaites R."/>
            <person name="Studholme D.J."/>
        </authorList>
    </citation>
    <scope>NUCLEOTIDE SEQUENCE [LARGE SCALE GENOMIC DNA]</scope>
    <source>
        <strain evidence="2">NCPPB 4445</strain>
    </source>
</reference>
<dbReference type="PROSITE" id="PS51257">
    <property type="entry name" value="PROKAR_LIPOPROTEIN"/>
    <property type="match status" value="1"/>
</dbReference>